<dbReference type="AlphaFoldDB" id="A0A7J7NPA5"/>
<dbReference type="Pfam" id="PF12134">
    <property type="entry name" value="PRP8_domainIV"/>
    <property type="match status" value="1"/>
</dbReference>
<dbReference type="InterPro" id="IPR021983">
    <property type="entry name" value="PRP8_domainIV"/>
</dbReference>
<feature type="domain" description="Pre-mRNA-processing-splicing factor 8 U6-snRNA-binding" evidence="1">
    <location>
        <begin position="82"/>
        <end position="135"/>
    </location>
</feature>
<dbReference type="SUPFAM" id="SSF53098">
    <property type="entry name" value="Ribonuclease H-like"/>
    <property type="match status" value="1"/>
</dbReference>
<reference evidence="3 4" key="1">
    <citation type="journal article" date="2020" name="IScience">
        <title>Genome Sequencing of the Endangered Kingdonia uniflora (Circaeasteraceae, Ranunculales) Reveals Potential Mechanisms of Evolutionary Specialization.</title>
        <authorList>
            <person name="Sun Y."/>
            <person name="Deng T."/>
            <person name="Zhang A."/>
            <person name="Moore M.J."/>
            <person name="Landis J.B."/>
            <person name="Lin N."/>
            <person name="Zhang H."/>
            <person name="Zhang X."/>
            <person name="Huang J."/>
            <person name="Zhang X."/>
            <person name="Sun H."/>
            <person name="Wang H."/>
        </authorList>
    </citation>
    <scope>NUCLEOTIDE SEQUENCE [LARGE SCALE GENOMIC DNA]</scope>
    <source>
        <strain evidence="3">TB1705</strain>
        <tissue evidence="3">Leaf</tissue>
    </source>
</reference>
<name>A0A7J7NPA5_9MAGN</name>
<dbReference type="EMBL" id="JACGCM010000679">
    <property type="protein sequence ID" value="KAF6168758.1"/>
    <property type="molecule type" value="Genomic_DNA"/>
</dbReference>
<sequence>MLEVSFTKSSFSMTFHYVASSEEETMESSLISEFTETCGHGLGNFQKLSDINSVHFFANGLSEFQKGRQAKGLNRFYCLLQCFPTWEDLFWEKASGFEESMKFKKLTNAQRSRLNQISNHKFWLWLAPTIGHANVLDHELDALEIETVQKETIYPRKSCKMNSSRADILLFAAHRWTVKPILVTESKDVFDQKASKKYWIDVQLRWGDCNSHDIEHYTRAKLLEYTVDNMGNDWINLAYNLHAVFGNWFPGPKPLLAQAMNKIMKPTEPLLFNLYDDWLKSISSYSTFLRLILILHALHVNNEKAKMSLKPDKTIITEPHHIWPSLTDDQLTKVEVALRDLILSDYAKKNNVNTSALTQSEIRDIILGAEITPPSLQRQQIAEIEKQVKDASQLTAVTTKTTNVHGDELIVTTTSP</sequence>
<dbReference type="Proteomes" id="UP000541444">
    <property type="component" value="Unassembled WGS sequence"/>
</dbReference>
<dbReference type="InterPro" id="IPR012337">
    <property type="entry name" value="RNaseH-like_sf"/>
</dbReference>
<dbReference type="GO" id="GO:0017070">
    <property type="term" value="F:U6 snRNA binding"/>
    <property type="evidence" value="ECO:0007669"/>
    <property type="project" value="InterPro"/>
</dbReference>
<dbReference type="InterPro" id="IPR043173">
    <property type="entry name" value="Prp8_domainIV_fingers"/>
</dbReference>
<dbReference type="PANTHER" id="PTHR11140:SF0">
    <property type="entry name" value="PRE-MRNA-PROCESSING-SPLICING FACTOR 8"/>
    <property type="match status" value="1"/>
</dbReference>
<dbReference type="GO" id="GO:0030620">
    <property type="term" value="F:U2 snRNA binding"/>
    <property type="evidence" value="ECO:0007669"/>
    <property type="project" value="TreeGrafter"/>
</dbReference>
<dbReference type="OrthoDB" id="8122416at2759"/>
<organism evidence="3 4">
    <name type="scientific">Kingdonia uniflora</name>
    <dbReference type="NCBI Taxonomy" id="39325"/>
    <lineage>
        <taxon>Eukaryota</taxon>
        <taxon>Viridiplantae</taxon>
        <taxon>Streptophyta</taxon>
        <taxon>Embryophyta</taxon>
        <taxon>Tracheophyta</taxon>
        <taxon>Spermatophyta</taxon>
        <taxon>Magnoliopsida</taxon>
        <taxon>Ranunculales</taxon>
        <taxon>Circaeasteraceae</taxon>
        <taxon>Kingdonia</taxon>
    </lineage>
</organism>
<protein>
    <submittedName>
        <fullName evidence="3">Uncharacterized protein</fullName>
    </submittedName>
</protein>
<dbReference type="InterPro" id="IPR027652">
    <property type="entry name" value="PRP8"/>
</dbReference>
<comment type="caution">
    <text evidence="3">The sequence shown here is derived from an EMBL/GenBank/DDBJ whole genome shotgun (WGS) entry which is preliminary data.</text>
</comment>
<keyword evidence="4" id="KW-1185">Reference proteome</keyword>
<dbReference type="GO" id="GO:0005682">
    <property type="term" value="C:U5 snRNP"/>
    <property type="evidence" value="ECO:0007669"/>
    <property type="project" value="TreeGrafter"/>
</dbReference>
<dbReference type="GO" id="GO:0071013">
    <property type="term" value="C:catalytic step 2 spliceosome"/>
    <property type="evidence" value="ECO:0007669"/>
    <property type="project" value="TreeGrafter"/>
</dbReference>
<dbReference type="GO" id="GO:0097157">
    <property type="term" value="F:pre-mRNA intronic binding"/>
    <property type="evidence" value="ECO:0007669"/>
    <property type="project" value="TreeGrafter"/>
</dbReference>
<dbReference type="Gene3D" id="1.20.80.40">
    <property type="match status" value="1"/>
</dbReference>
<evidence type="ECO:0000313" key="3">
    <source>
        <dbReference type="EMBL" id="KAF6168758.1"/>
    </source>
</evidence>
<gene>
    <name evidence="3" type="ORF">GIB67_012156</name>
</gene>
<dbReference type="GO" id="GO:0030623">
    <property type="term" value="F:U5 snRNA binding"/>
    <property type="evidence" value="ECO:0007669"/>
    <property type="project" value="TreeGrafter"/>
</dbReference>
<dbReference type="Pfam" id="PF10596">
    <property type="entry name" value="U6-snRNA_bdg"/>
    <property type="match status" value="1"/>
</dbReference>
<dbReference type="GO" id="GO:0000244">
    <property type="term" value="P:spliceosomal tri-snRNP complex assembly"/>
    <property type="evidence" value="ECO:0007669"/>
    <property type="project" value="TreeGrafter"/>
</dbReference>
<proteinExistence type="predicted"/>
<accession>A0A7J7NPA5</accession>
<evidence type="ECO:0000259" key="1">
    <source>
        <dbReference type="Pfam" id="PF10596"/>
    </source>
</evidence>
<dbReference type="GO" id="GO:0030619">
    <property type="term" value="F:U1 snRNA binding"/>
    <property type="evidence" value="ECO:0007669"/>
    <property type="project" value="TreeGrafter"/>
</dbReference>
<evidence type="ECO:0000313" key="4">
    <source>
        <dbReference type="Proteomes" id="UP000541444"/>
    </source>
</evidence>
<dbReference type="InterPro" id="IPR019580">
    <property type="entry name" value="Prp8_U6-snRNA-bd"/>
</dbReference>
<feature type="domain" description="PRP8" evidence="2">
    <location>
        <begin position="262"/>
        <end position="344"/>
    </location>
</feature>
<dbReference type="FunFam" id="1.20.80.40:FF:000001">
    <property type="entry name" value="Pre-mRNA-processing-splicing factor 8"/>
    <property type="match status" value="1"/>
</dbReference>
<dbReference type="PANTHER" id="PTHR11140">
    <property type="entry name" value="PRE-MRNA SPLICING FACTOR PRP8"/>
    <property type="match status" value="1"/>
</dbReference>
<evidence type="ECO:0000259" key="2">
    <source>
        <dbReference type="Pfam" id="PF12134"/>
    </source>
</evidence>
<dbReference type="Gene3D" id="3.90.1570.40">
    <property type="match status" value="1"/>
</dbReference>